<evidence type="ECO:0000313" key="2">
    <source>
        <dbReference type="Proteomes" id="UP001152795"/>
    </source>
</evidence>
<comment type="caution">
    <text evidence="1">The sequence shown here is derived from an EMBL/GenBank/DDBJ whole genome shotgun (WGS) entry which is preliminary data.</text>
</comment>
<sequence>MASAPKRRKCVDFSDEERVLMGEQACKTLLTEQRLACAELAEKLLEQAKMEYQVAKVNDGYTQGSPMINVNDGYENGECHYKYAYFPIRPSDDGLIRPTDGAMKTQKKESQEIANYALCTIS</sequence>
<name>A0A6S7FLV0_PARCT</name>
<evidence type="ECO:0000313" key="1">
    <source>
        <dbReference type="EMBL" id="CAB3980428.1"/>
    </source>
</evidence>
<proteinExistence type="predicted"/>
<accession>A0A6S7FLV0</accession>
<organism evidence="1 2">
    <name type="scientific">Paramuricea clavata</name>
    <name type="common">Red gorgonian</name>
    <name type="synonym">Violescent sea-whip</name>
    <dbReference type="NCBI Taxonomy" id="317549"/>
    <lineage>
        <taxon>Eukaryota</taxon>
        <taxon>Metazoa</taxon>
        <taxon>Cnidaria</taxon>
        <taxon>Anthozoa</taxon>
        <taxon>Octocorallia</taxon>
        <taxon>Malacalcyonacea</taxon>
        <taxon>Plexauridae</taxon>
        <taxon>Paramuricea</taxon>
    </lineage>
</organism>
<dbReference type="AlphaFoldDB" id="A0A6S7FLV0"/>
<keyword evidence="2" id="KW-1185">Reference proteome</keyword>
<protein>
    <submittedName>
        <fullName evidence="1">Uncharacterized protein</fullName>
    </submittedName>
</protein>
<gene>
    <name evidence="1" type="ORF">PACLA_8A036356</name>
</gene>
<dbReference type="Proteomes" id="UP001152795">
    <property type="component" value="Unassembled WGS sequence"/>
</dbReference>
<reference evidence="1" key="1">
    <citation type="submission" date="2020-04" db="EMBL/GenBank/DDBJ databases">
        <authorList>
            <person name="Alioto T."/>
            <person name="Alioto T."/>
            <person name="Gomez Garrido J."/>
        </authorList>
    </citation>
    <scope>NUCLEOTIDE SEQUENCE</scope>
    <source>
        <strain evidence="1">A484AB</strain>
    </source>
</reference>
<dbReference type="EMBL" id="CACRXK020000289">
    <property type="protein sequence ID" value="CAB3980428.1"/>
    <property type="molecule type" value="Genomic_DNA"/>
</dbReference>